<name>A0A2G8KW05_STIJA</name>
<dbReference type="AlphaFoldDB" id="A0A2G8KW05"/>
<accession>A0A2G8KW05</accession>
<comment type="caution">
    <text evidence="1">The sequence shown here is derived from an EMBL/GenBank/DDBJ whole genome shotgun (WGS) entry which is preliminary data.</text>
</comment>
<organism evidence="1 2">
    <name type="scientific">Stichopus japonicus</name>
    <name type="common">Sea cucumber</name>
    <dbReference type="NCBI Taxonomy" id="307972"/>
    <lineage>
        <taxon>Eukaryota</taxon>
        <taxon>Metazoa</taxon>
        <taxon>Echinodermata</taxon>
        <taxon>Eleutherozoa</taxon>
        <taxon>Echinozoa</taxon>
        <taxon>Holothuroidea</taxon>
        <taxon>Aspidochirotacea</taxon>
        <taxon>Aspidochirotida</taxon>
        <taxon>Stichopodidae</taxon>
        <taxon>Apostichopus</taxon>
    </lineage>
</organism>
<protein>
    <submittedName>
        <fullName evidence="1">Uncharacterized protein</fullName>
    </submittedName>
</protein>
<dbReference type="OrthoDB" id="10058456at2759"/>
<reference evidence="1 2" key="1">
    <citation type="journal article" date="2017" name="PLoS Biol.">
        <title>The sea cucumber genome provides insights into morphological evolution and visceral regeneration.</title>
        <authorList>
            <person name="Zhang X."/>
            <person name="Sun L."/>
            <person name="Yuan J."/>
            <person name="Sun Y."/>
            <person name="Gao Y."/>
            <person name="Zhang L."/>
            <person name="Li S."/>
            <person name="Dai H."/>
            <person name="Hamel J.F."/>
            <person name="Liu C."/>
            <person name="Yu Y."/>
            <person name="Liu S."/>
            <person name="Lin W."/>
            <person name="Guo K."/>
            <person name="Jin S."/>
            <person name="Xu P."/>
            <person name="Storey K.B."/>
            <person name="Huan P."/>
            <person name="Zhang T."/>
            <person name="Zhou Y."/>
            <person name="Zhang J."/>
            <person name="Lin C."/>
            <person name="Li X."/>
            <person name="Xing L."/>
            <person name="Huo D."/>
            <person name="Sun M."/>
            <person name="Wang L."/>
            <person name="Mercier A."/>
            <person name="Li F."/>
            <person name="Yang H."/>
            <person name="Xiang J."/>
        </authorList>
    </citation>
    <scope>NUCLEOTIDE SEQUENCE [LARGE SCALE GENOMIC DNA]</scope>
    <source>
        <strain evidence="1">Shaxun</strain>
        <tissue evidence="1">Muscle</tissue>
    </source>
</reference>
<dbReference type="Proteomes" id="UP000230750">
    <property type="component" value="Unassembled WGS sequence"/>
</dbReference>
<evidence type="ECO:0000313" key="1">
    <source>
        <dbReference type="EMBL" id="PIK52152.1"/>
    </source>
</evidence>
<dbReference type="EMBL" id="MRZV01000341">
    <property type="protein sequence ID" value="PIK52152.1"/>
    <property type="molecule type" value="Genomic_DNA"/>
</dbReference>
<evidence type="ECO:0000313" key="2">
    <source>
        <dbReference type="Proteomes" id="UP000230750"/>
    </source>
</evidence>
<keyword evidence="2" id="KW-1185">Reference proteome</keyword>
<gene>
    <name evidence="1" type="ORF">BSL78_10931</name>
</gene>
<proteinExistence type="predicted"/>
<sequence length="231" mass="27146">MSRDSHATRRTERYYARFPNTGSEGNQRLANVERFLELVKQLHAHYHHQLDTALVSTHKFNKCQKYFVQALRTLAPDYKNLMSLSQFEELIKTADTEATRDLDDDDDFAMSLIELFLFNIQNFRLLRHYVKMNILSTLKQLPQSLETDSQRRVREDVEVLLSSWGILLALDTDLQRLEHPNKGDITDSFKDEHERNYFEGVLSLMPKLIDLANKMDFVLTKYYLKTPLNSV</sequence>